<dbReference type="Gene3D" id="2.60.40.4060">
    <property type="entry name" value="Reeler domain"/>
    <property type="match status" value="1"/>
</dbReference>
<dbReference type="PANTHER" id="PTHR45828">
    <property type="entry name" value="CYTOCHROME B561/FERRIC REDUCTASE TRANSMEMBRANE"/>
    <property type="match status" value="1"/>
</dbReference>
<dbReference type="AlphaFoldDB" id="A0A3N0XJL8"/>
<dbReference type="Proteomes" id="UP000281406">
    <property type="component" value="Unassembled WGS sequence"/>
</dbReference>
<dbReference type="InterPro" id="IPR042307">
    <property type="entry name" value="Reeler_sf"/>
</dbReference>
<keyword evidence="3" id="KW-0964">Secreted</keyword>
<evidence type="ECO:0000256" key="6">
    <source>
        <dbReference type="ARBA" id="ARBA00022729"/>
    </source>
</evidence>
<dbReference type="GO" id="GO:0042742">
    <property type="term" value="P:defense response to bacterium"/>
    <property type="evidence" value="ECO:0007669"/>
    <property type="project" value="UniProtKB-KW"/>
</dbReference>
<evidence type="ECO:0000256" key="1">
    <source>
        <dbReference type="ARBA" id="ARBA00004613"/>
    </source>
</evidence>
<accession>A0A3N0XJL8</accession>
<dbReference type="InterPro" id="IPR051237">
    <property type="entry name" value="Ferric-chelate_Red/DefProt"/>
</dbReference>
<dbReference type="GO" id="GO:0045087">
    <property type="term" value="P:innate immune response"/>
    <property type="evidence" value="ECO:0007669"/>
    <property type="project" value="UniProtKB-KW"/>
</dbReference>
<dbReference type="PANTHER" id="PTHR45828:SF9">
    <property type="entry name" value="CELL WALL INTEGRITY AND STRESS RESPONSE COMPONENT 4-LIKE-RELATED"/>
    <property type="match status" value="1"/>
</dbReference>
<name>A0A3N0XJL8_ANAGA</name>
<sequence>MLKFISCYSDGSFLDDQCDVIKISINHNNQPPQTTEAPFEVDWTPEENETSKVTFSATSEQFRGFMLDFRNCDGTFSLFAQDNNELICGDRVMIQSNNLKKTSVSGLWTPESARQCLFRAVFLKDYSTFWEKDFTVPSTTPLPTDSQTYSLSQTTGKKKLLYNVVIKGLVHFLIKISC</sequence>
<comment type="caution">
    <text evidence="10">The sequence shown here is derived from an EMBL/GenBank/DDBJ whole genome shotgun (WGS) entry which is preliminary data.</text>
</comment>
<reference evidence="10 11" key="1">
    <citation type="submission" date="2018-10" db="EMBL/GenBank/DDBJ databases">
        <title>Genome assembly for a Yunnan-Guizhou Plateau 3E fish, Anabarilius grahami (Regan), and its evolutionary and genetic applications.</title>
        <authorList>
            <person name="Jiang W."/>
        </authorList>
    </citation>
    <scope>NUCLEOTIDE SEQUENCE [LARGE SCALE GENOMIC DNA]</scope>
    <source>
        <strain evidence="10">AG-KIZ</strain>
        <tissue evidence="10">Muscle</tissue>
    </source>
</reference>
<dbReference type="EMBL" id="RJVU01071502">
    <property type="protein sequence ID" value="ROI46687.1"/>
    <property type="molecule type" value="Genomic_DNA"/>
</dbReference>
<evidence type="ECO:0000256" key="2">
    <source>
        <dbReference type="ARBA" id="ARBA00008501"/>
    </source>
</evidence>
<evidence type="ECO:0000259" key="9">
    <source>
        <dbReference type="Pfam" id="PF02014"/>
    </source>
</evidence>
<evidence type="ECO:0000256" key="5">
    <source>
        <dbReference type="ARBA" id="ARBA00022588"/>
    </source>
</evidence>
<evidence type="ECO:0000256" key="3">
    <source>
        <dbReference type="ARBA" id="ARBA00022525"/>
    </source>
</evidence>
<keyword evidence="6" id="KW-0732">Signal</keyword>
<keyword evidence="5" id="KW-0399">Innate immunity</keyword>
<protein>
    <recommendedName>
        <fullName evidence="9">Reelin domain-containing protein</fullName>
    </recommendedName>
</protein>
<dbReference type="Pfam" id="PF02014">
    <property type="entry name" value="Reeler"/>
    <property type="match status" value="1"/>
</dbReference>
<comment type="similarity">
    <text evidence="2">Belongs to the insect defense protein family.</text>
</comment>
<evidence type="ECO:0000313" key="10">
    <source>
        <dbReference type="EMBL" id="ROI46687.1"/>
    </source>
</evidence>
<evidence type="ECO:0000256" key="4">
    <source>
        <dbReference type="ARBA" id="ARBA00022529"/>
    </source>
</evidence>
<dbReference type="GO" id="GO:0016020">
    <property type="term" value="C:membrane"/>
    <property type="evidence" value="ECO:0007669"/>
    <property type="project" value="TreeGrafter"/>
</dbReference>
<keyword evidence="4" id="KW-0929">Antimicrobial</keyword>
<evidence type="ECO:0000256" key="7">
    <source>
        <dbReference type="ARBA" id="ARBA00022859"/>
    </source>
</evidence>
<keyword evidence="11" id="KW-1185">Reference proteome</keyword>
<gene>
    <name evidence="10" type="ORF">DPX16_7805</name>
</gene>
<dbReference type="InterPro" id="IPR002861">
    <property type="entry name" value="Reeler_dom"/>
</dbReference>
<keyword evidence="8" id="KW-0044">Antibiotic</keyword>
<dbReference type="GO" id="GO:0005576">
    <property type="term" value="C:extracellular region"/>
    <property type="evidence" value="ECO:0007669"/>
    <property type="project" value="UniProtKB-SubCell"/>
</dbReference>
<dbReference type="OrthoDB" id="6418377at2759"/>
<evidence type="ECO:0000313" key="11">
    <source>
        <dbReference type="Proteomes" id="UP000281406"/>
    </source>
</evidence>
<feature type="domain" description="Reelin" evidence="9">
    <location>
        <begin position="25"/>
        <end position="130"/>
    </location>
</feature>
<keyword evidence="7" id="KW-0391">Immunity</keyword>
<evidence type="ECO:0000256" key="8">
    <source>
        <dbReference type="ARBA" id="ARBA00023022"/>
    </source>
</evidence>
<comment type="subcellular location">
    <subcellularLocation>
        <location evidence="1">Secreted</location>
    </subcellularLocation>
</comment>
<proteinExistence type="inferred from homology"/>
<organism evidence="10 11">
    <name type="scientific">Anabarilius grahami</name>
    <name type="common">Kanglang fish</name>
    <name type="synonym">Barilius grahami</name>
    <dbReference type="NCBI Taxonomy" id="495550"/>
    <lineage>
        <taxon>Eukaryota</taxon>
        <taxon>Metazoa</taxon>
        <taxon>Chordata</taxon>
        <taxon>Craniata</taxon>
        <taxon>Vertebrata</taxon>
        <taxon>Euteleostomi</taxon>
        <taxon>Actinopterygii</taxon>
        <taxon>Neopterygii</taxon>
        <taxon>Teleostei</taxon>
        <taxon>Ostariophysi</taxon>
        <taxon>Cypriniformes</taxon>
        <taxon>Xenocyprididae</taxon>
        <taxon>Xenocypridinae</taxon>
        <taxon>Xenocypridinae incertae sedis</taxon>
        <taxon>Anabarilius</taxon>
    </lineage>
</organism>